<reference evidence="7" key="1">
    <citation type="submission" date="2016-10" db="EMBL/GenBank/DDBJ databases">
        <authorList>
            <person name="Varghese N."/>
            <person name="Submissions S."/>
        </authorList>
    </citation>
    <scope>NUCLEOTIDE SEQUENCE [LARGE SCALE GENOMIC DNA]</scope>
    <source>
        <strain evidence="7">CGMCC 4.578</strain>
    </source>
</reference>
<dbReference type="SUPFAM" id="SSF53474">
    <property type="entry name" value="alpha/beta-Hydrolases"/>
    <property type="match status" value="1"/>
</dbReference>
<protein>
    <submittedName>
        <fullName evidence="6">Alpha/beta hydrolase fold</fullName>
    </submittedName>
</protein>
<proteinExistence type="inferred from homology"/>
<dbReference type="PANTHER" id="PTHR43248:SF25">
    <property type="entry name" value="AB HYDROLASE-1 DOMAIN-CONTAINING PROTEIN-RELATED"/>
    <property type="match status" value="1"/>
</dbReference>
<evidence type="ECO:0000313" key="6">
    <source>
        <dbReference type="EMBL" id="SER65107.1"/>
    </source>
</evidence>
<dbReference type="EMBL" id="FOFT01000006">
    <property type="protein sequence ID" value="SER65107.1"/>
    <property type="molecule type" value="Genomic_DNA"/>
</dbReference>
<dbReference type="RefSeq" id="WP_090066410.1">
    <property type="nucleotide sequence ID" value="NZ_FOFT01000006.1"/>
</dbReference>
<comment type="similarity">
    <text evidence="1">Belongs to the peptidase S33 family.</text>
</comment>
<evidence type="ECO:0000313" key="7">
    <source>
        <dbReference type="Proteomes" id="UP000199028"/>
    </source>
</evidence>
<evidence type="ECO:0000256" key="1">
    <source>
        <dbReference type="ARBA" id="ARBA00010088"/>
    </source>
</evidence>
<dbReference type="InterPro" id="IPR013595">
    <property type="entry name" value="Pept_S33_TAP-like_C"/>
</dbReference>
<dbReference type="Proteomes" id="UP000199028">
    <property type="component" value="Unassembled WGS sequence"/>
</dbReference>
<dbReference type="Pfam" id="PF00561">
    <property type="entry name" value="Abhydrolase_1"/>
    <property type="match status" value="1"/>
</dbReference>
<name>A0A1H9QXH9_9PSEU</name>
<evidence type="ECO:0000256" key="2">
    <source>
        <dbReference type="ARBA" id="ARBA00022801"/>
    </source>
</evidence>
<dbReference type="GO" id="GO:0016787">
    <property type="term" value="F:hydrolase activity"/>
    <property type="evidence" value="ECO:0007669"/>
    <property type="project" value="UniProtKB-KW"/>
</dbReference>
<evidence type="ECO:0000256" key="3">
    <source>
        <dbReference type="SAM" id="SignalP"/>
    </source>
</evidence>
<evidence type="ECO:0000259" key="5">
    <source>
        <dbReference type="Pfam" id="PF08386"/>
    </source>
</evidence>
<organism evidence="6 7">
    <name type="scientific">Lentzea flaviverrucosa</name>
    <dbReference type="NCBI Taxonomy" id="200379"/>
    <lineage>
        <taxon>Bacteria</taxon>
        <taxon>Bacillati</taxon>
        <taxon>Actinomycetota</taxon>
        <taxon>Actinomycetes</taxon>
        <taxon>Pseudonocardiales</taxon>
        <taxon>Pseudonocardiaceae</taxon>
        <taxon>Lentzea</taxon>
    </lineage>
</organism>
<accession>A0A1H9QXH9</accession>
<feature type="domain" description="AB hydrolase-1" evidence="4">
    <location>
        <begin position="88"/>
        <end position="285"/>
    </location>
</feature>
<feature type="signal peptide" evidence="3">
    <location>
        <begin position="1"/>
        <end position="27"/>
    </location>
</feature>
<feature type="domain" description="Peptidase S33 tripeptidyl aminopeptidase-like C-terminal" evidence="5">
    <location>
        <begin position="393"/>
        <end position="485"/>
    </location>
</feature>
<dbReference type="InterPro" id="IPR029058">
    <property type="entry name" value="AB_hydrolase_fold"/>
</dbReference>
<keyword evidence="2 6" id="KW-0378">Hydrolase</keyword>
<keyword evidence="3" id="KW-0732">Signal</keyword>
<dbReference type="InterPro" id="IPR051601">
    <property type="entry name" value="Serine_prot/Carboxylest_S33"/>
</dbReference>
<feature type="chain" id="PRO_5011640461" evidence="3">
    <location>
        <begin position="28"/>
        <end position="511"/>
    </location>
</feature>
<sequence length="511" mass="55961">MQPMVRAFGAAIASSALVLGASQVAIAAPEGQPEFNVGAVDWKPCEEVPTVECGFLELPIDYAKPNGEKFQLAVSRRKANDPSQRIGAMVINPGGPGGSGVDFSFGADRYFSKEIVDKFDVIGFDPRGVARSAPIKCSAEVLQRQPSVYPKTRAEFDALVTYNKELRADCEKQSGPIFNNASTDEVAQDIDAIRRALGEKKINYYGISYGTIMGQHYAEKFGRNIRAMIIDSNMDHSLGTKQFLDSEARTAEDSFNEWIKWNDRDASSPFHGQDLRKIWKDLLAKAERGEVPAPWDPNAKLTPEDLGGGVVSMAYGPSWKGFADQIKQIIDGTQAPKAAFSAFAAEETFDNPFPGIFCNDYNLRVSSWGEYQSLVKSEYRIAPNTRGSSLGHGAMMGCVGFPKATNPQHPLKIKNSPKILLTNAKHDPATAYEWAVNAHRQSRDTTVFVTYEGWGHGVYDRSECTLKINNEYLVSLKLPRNGTSCAAVEPPAEASIMSAKPRVPAGPFSVR</sequence>
<keyword evidence="7" id="KW-1185">Reference proteome</keyword>
<dbReference type="InterPro" id="IPR000073">
    <property type="entry name" value="AB_hydrolase_1"/>
</dbReference>
<gene>
    <name evidence="6" type="ORF">SAMN05216195_10654</name>
</gene>
<dbReference type="PANTHER" id="PTHR43248">
    <property type="entry name" value="2-SUCCINYL-6-HYDROXY-2,4-CYCLOHEXADIENE-1-CARBOXYLATE SYNTHASE"/>
    <property type="match status" value="1"/>
</dbReference>
<dbReference type="Pfam" id="PF08386">
    <property type="entry name" value="Abhydrolase_4"/>
    <property type="match status" value="1"/>
</dbReference>
<dbReference type="AlphaFoldDB" id="A0A1H9QXH9"/>
<dbReference type="Gene3D" id="3.40.50.1820">
    <property type="entry name" value="alpha/beta hydrolase"/>
    <property type="match status" value="1"/>
</dbReference>
<evidence type="ECO:0000259" key="4">
    <source>
        <dbReference type="Pfam" id="PF00561"/>
    </source>
</evidence>
<dbReference type="OrthoDB" id="4006962at2"/>